<reference evidence="1" key="2">
    <citation type="journal article" date="2015" name="Fish Shellfish Immunol.">
        <title>Early steps in the European eel (Anguilla anguilla)-Vibrio vulnificus interaction in the gills: Role of the RtxA13 toxin.</title>
        <authorList>
            <person name="Callol A."/>
            <person name="Pajuelo D."/>
            <person name="Ebbesson L."/>
            <person name="Teles M."/>
            <person name="MacKenzie S."/>
            <person name="Amaro C."/>
        </authorList>
    </citation>
    <scope>NUCLEOTIDE SEQUENCE</scope>
</reference>
<dbReference type="EMBL" id="GBXM01014229">
    <property type="protein sequence ID" value="JAH94348.1"/>
    <property type="molecule type" value="Transcribed_RNA"/>
</dbReference>
<name>A0A0E9WY34_ANGAN</name>
<reference evidence="1" key="1">
    <citation type="submission" date="2014-11" db="EMBL/GenBank/DDBJ databases">
        <authorList>
            <person name="Amaro Gonzalez C."/>
        </authorList>
    </citation>
    <scope>NUCLEOTIDE SEQUENCE</scope>
</reference>
<organism evidence="1">
    <name type="scientific">Anguilla anguilla</name>
    <name type="common">European freshwater eel</name>
    <name type="synonym">Muraena anguilla</name>
    <dbReference type="NCBI Taxonomy" id="7936"/>
    <lineage>
        <taxon>Eukaryota</taxon>
        <taxon>Metazoa</taxon>
        <taxon>Chordata</taxon>
        <taxon>Craniata</taxon>
        <taxon>Vertebrata</taxon>
        <taxon>Euteleostomi</taxon>
        <taxon>Actinopterygii</taxon>
        <taxon>Neopterygii</taxon>
        <taxon>Teleostei</taxon>
        <taxon>Anguilliformes</taxon>
        <taxon>Anguillidae</taxon>
        <taxon>Anguilla</taxon>
    </lineage>
</organism>
<proteinExistence type="predicted"/>
<protein>
    <submittedName>
        <fullName evidence="1">Uncharacterized protein</fullName>
    </submittedName>
</protein>
<accession>A0A0E9WY34</accession>
<evidence type="ECO:0000313" key="1">
    <source>
        <dbReference type="EMBL" id="JAH94348.1"/>
    </source>
</evidence>
<dbReference type="AlphaFoldDB" id="A0A0E9WY34"/>
<sequence length="63" mass="7474">MKKPRYLCDDIKISKNTRLNKSLCIDVVFVYNREQGNRANRCLRRCSQPSYFCQSILMIDILT</sequence>